<dbReference type="AlphaFoldDB" id="A0A6J8BL99"/>
<reference evidence="2 3" key="1">
    <citation type="submission" date="2020-06" db="EMBL/GenBank/DDBJ databases">
        <authorList>
            <person name="Li R."/>
            <person name="Bekaert M."/>
        </authorList>
    </citation>
    <scope>NUCLEOTIDE SEQUENCE [LARGE SCALE GENOMIC DNA]</scope>
    <source>
        <strain evidence="3">wild</strain>
    </source>
</reference>
<sequence length="357" mass="40198">MCIEYKARFSFIQKETTSDGVVITNKSTHRKLKLTTERLREIEKVVGNLQKKKKDDNGVCLKCYRAVERVLRLEKEAEKTKAWLLKLIERVEQSSKQSDTERLPRNTSNKVEKHRPRSNKDSDNTETVGRSLGLEQADNIETVGCSLKQADNIETVGRSLGLEQADNIESVGCSLGLEQADNTETVGHSLGLEQADNIETVGCSLGLRSGTDDNKEGESEESIIDLLAKLYLYLKAEKEKNMHSSTNNSCTIRKIDKKVKSVPAKNLTNQDSNQDVTCSQDTVDDDDSNPTMYLVETGLPKDVHADEVKETNNELYRNTIDHNYSKKHLLLPWVQGKQFICPYCCTDKTGRSFDTES</sequence>
<protein>
    <submittedName>
        <fullName evidence="2">Uncharacterized protein</fullName>
    </submittedName>
</protein>
<organism evidence="2 3">
    <name type="scientific">Mytilus coruscus</name>
    <name type="common">Sea mussel</name>
    <dbReference type="NCBI Taxonomy" id="42192"/>
    <lineage>
        <taxon>Eukaryota</taxon>
        <taxon>Metazoa</taxon>
        <taxon>Spiralia</taxon>
        <taxon>Lophotrochozoa</taxon>
        <taxon>Mollusca</taxon>
        <taxon>Bivalvia</taxon>
        <taxon>Autobranchia</taxon>
        <taxon>Pteriomorphia</taxon>
        <taxon>Mytilida</taxon>
        <taxon>Mytiloidea</taxon>
        <taxon>Mytilidae</taxon>
        <taxon>Mytilinae</taxon>
        <taxon>Mytilus</taxon>
    </lineage>
</organism>
<name>A0A6J8BL99_MYTCO</name>
<gene>
    <name evidence="2" type="ORF">MCOR_20346</name>
</gene>
<feature type="region of interest" description="Disordered" evidence="1">
    <location>
        <begin position="267"/>
        <end position="287"/>
    </location>
</feature>
<feature type="compositionally biased region" description="Polar residues" evidence="1">
    <location>
        <begin position="267"/>
        <end position="281"/>
    </location>
</feature>
<evidence type="ECO:0000313" key="2">
    <source>
        <dbReference type="EMBL" id="CAC5384735.1"/>
    </source>
</evidence>
<evidence type="ECO:0000256" key="1">
    <source>
        <dbReference type="SAM" id="MobiDB-lite"/>
    </source>
</evidence>
<feature type="region of interest" description="Disordered" evidence="1">
    <location>
        <begin position="95"/>
        <end position="133"/>
    </location>
</feature>
<proteinExistence type="predicted"/>
<accession>A0A6J8BL99</accession>
<feature type="compositionally biased region" description="Basic and acidic residues" evidence="1">
    <location>
        <begin position="95"/>
        <end position="104"/>
    </location>
</feature>
<evidence type="ECO:0000313" key="3">
    <source>
        <dbReference type="Proteomes" id="UP000507470"/>
    </source>
</evidence>
<dbReference type="EMBL" id="CACVKT020003640">
    <property type="protein sequence ID" value="CAC5384735.1"/>
    <property type="molecule type" value="Genomic_DNA"/>
</dbReference>
<keyword evidence="3" id="KW-1185">Reference proteome</keyword>
<dbReference type="OrthoDB" id="6127092at2759"/>
<dbReference type="Proteomes" id="UP000507470">
    <property type="component" value="Unassembled WGS sequence"/>
</dbReference>